<dbReference type="RefSeq" id="WP_369601874.1">
    <property type="nucleotide sequence ID" value="NZ_CP154858.1"/>
</dbReference>
<dbReference type="InterPro" id="IPR049945">
    <property type="entry name" value="AAA_22"/>
</dbReference>
<sequence length="598" mass="67546">MLIETKLRPPRLPDDLVQRPAIMDKLDQATRAPVTALIAPAGYGKTTAVAQWLALRRPVQAWATLDRTDNDPDRLWHTLIHSLGRTVDRVRRLLVTESPSMTPFPADDPCTALLSALQDHARSWSRPDRLVWVWDDVHAIEDPALLADLARFLDYLPDYLHVVLTARQLPELDLPRRQVRNQLAMIDKTALSFGQSDIREWVSRRFQLELDEQLSGALFRQTQGWAAAIQFTACRLTQTGQLSGPPSLTDDRLLDDYLTHEVFPYLPQVLKDALPVLAAFPSFSESFCREVLPRWDARILLRALASSSLPCTEHRLENEPQYVLHDLLRSWLRRRFGTGQLPEEVILAASRWYLSTGQLIEGLDLLADHGMWPQLSQALSDHQKDLVQGGHYHRGRRILEQLPEPWTSNNPWVLYLRASRAFAEGNAELSAALAAQAQPLLGPDQVAASGLQADAEAIEALRARFCFLLAHLARWRGDIEESARLTRNLDVSRFKDQPHLQAWALKSKGADAFMQGASAEGIRFMTRAVSAATESGDRICLVATLSWLIPALVDRGEISLAEVFLRDARQQLNDIWIHHPVYAVTHYFSAIIHRERGS</sequence>
<dbReference type="Pfam" id="PF25873">
    <property type="entry name" value="WHD_MalT"/>
    <property type="match status" value="1"/>
</dbReference>
<dbReference type="Gene3D" id="3.40.50.300">
    <property type="entry name" value="P-loop containing nucleotide triphosphate hydrolases"/>
    <property type="match status" value="1"/>
</dbReference>
<dbReference type="GO" id="GO:0016887">
    <property type="term" value="F:ATP hydrolysis activity"/>
    <property type="evidence" value="ECO:0007669"/>
    <property type="project" value="InterPro"/>
</dbReference>
<feature type="domain" description="MalT-like winged helix" evidence="2">
    <location>
        <begin position="260"/>
        <end position="340"/>
    </location>
</feature>
<dbReference type="InterPro" id="IPR059106">
    <property type="entry name" value="WHD_MalT"/>
</dbReference>
<evidence type="ECO:0000313" key="3">
    <source>
        <dbReference type="EMBL" id="XDT72874.1"/>
    </source>
</evidence>
<reference evidence="3" key="1">
    <citation type="submission" date="2024-05" db="EMBL/GenBank/DDBJ databases">
        <title>Genome sequencing of novel strain.</title>
        <authorList>
            <person name="Ganbat D."/>
            <person name="Ganbat S."/>
            <person name="Lee S.-J."/>
        </authorList>
    </citation>
    <scope>NUCLEOTIDE SEQUENCE</scope>
    <source>
        <strain evidence="3">SMD15-11</strain>
    </source>
</reference>
<dbReference type="AlphaFoldDB" id="A0AB39UXY9"/>
<dbReference type="EMBL" id="CP154858">
    <property type="protein sequence ID" value="XDT72874.1"/>
    <property type="molecule type" value="Genomic_DNA"/>
</dbReference>
<accession>A0AB39UXY9</accession>
<evidence type="ECO:0000259" key="1">
    <source>
        <dbReference type="Pfam" id="PF13401"/>
    </source>
</evidence>
<dbReference type="Pfam" id="PF13401">
    <property type="entry name" value="AAA_22"/>
    <property type="match status" value="1"/>
</dbReference>
<dbReference type="SUPFAM" id="SSF52540">
    <property type="entry name" value="P-loop containing nucleoside triphosphate hydrolases"/>
    <property type="match status" value="1"/>
</dbReference>
<feature type="domain" description="ORC1/DEAH AAA+ ATPase" evidence="1">
    <location>
        <begin position="31"/>
        <end position="155"/>
    </location>
</feature>
<dbReference type="KEGG" id="tcd:AAIA72_02495"/>
<organism evidence="3">
    <name type="scientific">Thermohahella caldifontis</name>
    <dbReference type="NCBI Taxonomy" id="3142973"/>
    <lineage>
        <taxon>Bacteria</taxon>
        <taxon>Pseudomonadati</taxon>
        <taxon>Pseudomonadota</taxon>
        <taxon>Gammaproteobacteria</taxon>
        <taxon>Oceanospirillales</taxon>
        <taxon>Hahellaceae</taxon>
        <taxon>Thermohahella</taxon>
    </lineage>
</organism>
<gene>
    <name evidence="3" type="ORF">AAIA72_02495</name>
</gene>
<name>A0AB39UXY9_9GAMM</name>
<dbReference type="InterPro" id="IPR027417">
    <property type="entry name" value="P-loop_NTPase"/>
</dbReference>
<protein>
    <submittedName>
        <fullName evidence="3">AAA family ATPase</fullName>
    </submittedName>
</protein>
<evidence type="ECO:0000259" key="2">
    <source>
        <dbReference type="Pfam" id="PF25873"/>
    </source>
</evidence>
<proteinExistence type="predicted"/>